<keyword evidence="2" id="KW-1185">Reference proteome</keyword>
<dbReference type="PATRIC" id="fig|1702214.3.peg.2027"/>
<protein>
    <submittedName>
        <fullName evidence="1">Uncharacterized protein</fullName>
    </submittedName>
</protein>
<evidence type="ECO:0000313" key="1">
    <source>
        <dbReference type="EMBL" id="KQM08820.1"/>
    </source>
</evidence>
<accession>A0A0Q4B7R8</accession>
<dbReference type="AlphaFoldDB" id="A0A0Q4B7R8"/>
<sequence>MRMGRWTGNTHEFGVEENLRKTIKQPGTGWARYTCMEAMGGGAHEFGVEENLRKTIKQPGTGWA</sequence>
<gene>
    <name evidence="1" type="ORF">AL399_05060</name>
</gene>
<reference evidence="1" key="1">
    <citation type="submission" date="2015-08" db="EMBL/GenBank/DDBJ databases">
        <title>Candidatus Bacteriodes Periocalifornicus.</title>
        <authorList>
            <person name="McLean J.S."/>
            <person name="Kelley S."/>
        </authorList>
    </citation>
    <scope>NUCLEOTIDE SEQUENCE [LARGE SCALE GENOMIC DNA]</scope>
    <source>
        <strain evidence="1">12B</strain>
    </source>
</reference>
<dbReference type="Proteomes" id="UP000054172">
    <property type="component" value="Unassembled WGS sequence"/>
</dbReference>
<evidence type="ECO:0000313" key="2">
    <source>
        <dbReference type="Proteomes" id="UP000054172"/>
    </source>
</evidence>
<name>A0A0Q4B7R8_9BACT</name>
<dbReference type="EMBL" id="LIIK01000020">
    <property type="protein sequence ID" value="KQM08820.1"/>
    <property type="molecule type" value="Genomic_DNA"/>
</dbReference>
<comment type="caution">
    <text evidence="1">The sequence shown here is derived from an EMBL/GenBank/DDBJ whole genome shotgun (WGS) entry which is preliminary data.</text>
</comment>
<proteinExistence type="predicted"/>
<feature type="non-terminal residue" evidence="1">
    <location>
        <position position="64"/>
    </location>
</feature>
<organism evidence="1 2">
    <name type="scientific">Candidatus [Bacteroides] periocalifornicus</name>
    <dbReference type="NCBI Taxonomy" id="1702214"/>
    <lineage>
        <taxon>Bacteria</taxon>
        <taxon>Pseudomonadati</taxon>
        <taxon>Bacteroidota</taxon>
    </lineage>
</organism>